<evidence type="ECO:0000313" key="2">
    <source>
        <dbReference type="EMBL" id="KAJ8099560.1"/>
    </source>
</evidence>
<dbReference type="AlphaFoldDB" id="A0AAD7QQL6"/>
<accession>A0AAD7QQL6</accession>
<feature type="compositionally biased region" description="Low complexity" evidence="1">
    <location>
        <begin position="34"/>
        <end position="43"/>
    </location>
</feature>
<dbReference type="EMBL" id="JARPMG010000006">
    <property type="protein sequence ID" value="KAJ8099560.1"/>
    <property type="molecule type" value="Genomic_DNA"/>
</dbReference>
<feature type="region of interest" description="Disordered" evidence="1">
    <location>
        <begin position="17"/>
        <end position="56"/>
    </location>
</feature>
<dbReference type="Proteomes" id="UP001217417">
    <property type="component" value="Unassembled WGS sequence"/>
</dbReference>
<dbReference type="GeneID" id="80879266"/>
<evidence type="ECO:0000256" key="1">
    <source>
        <dbReference type="SAM" id="MobiDB-lite"/>
    </source>
</evidence>
<dbReference type="RefSeq" id="XP_056043010.1">
    <property type="nucleotide sequence ID" value="XM_056184100.1"/>
</dbReference>
<protein>
    <submittedName>
        <fullName evidence="2">Uncharacterized protein</fullName>
    </submittedName>
</protein>
<reference evidence="2" key="1">
    <citation type="submission" date="2023-03" db="EMBL/GenBank/DDBJ databases">
        <title>Near-Complete genome sequence of Lipomyces tetrasporous NRRL Y-64009, an oleaginous yeast capable of growing on lignocellulosic hydrolysates.</title>
        <authorList>
            <consortium name="Lawrence Berkeley National Laboratory"/>
            <person name="Jagtap S.S."/>
            <person name="Liu J.-J."/>
            <person name="Walukiewicz H.E."/>
            <person name="Pangilinan J."/>
            <person name="Lipzen A."/>
            <person name="Ahrendt S."/>
            <person name="Koriabine M."/>
            <person name="Cobaugh K."/>
            <person name="Salamov A."/>
            <person name="Yoshinaga Y."/>
            <person name="Ng V."/>
            <person name="Daum C."/>
            <person name="Grigoriev I.V."/>
            <person name="Slininger P.J."/>
            <person name="Dien B.S."/>
            <person name="Jin Y.-S."/>
            <person name="Rao C.V."/>
        </authorList>
    </citation>
    <scope>NUCLEOTIDE SEQUENCE</scope>
    <source>
        <strain evidence="2">NRRL Y-64009</strain>
    </source>
</reference>
<proteinExistence type="predicted"/>
<organism evidence="2 3">
    <name type="scientific">Lipomyces tetrasporus</name>
    <dbReference type="NCBI Taxonomy" id="54092"/>
    <lineage>
        <taxon>Eukaryota</taxon>
        <taxon>Fungi</taxon>
        <taxon>Dikarya</taxon>
        <taxon>Ascomycota</taxon>
        <taxon>Saccharomycotina</taxon>
        <taxon>Lipomycetes</taxon>
        <taxon>Lipomycetales</taxon>
        <taxon>Lipomycetaceae</taxon>
        <taxon>Lipomyces</taxon>
    </lineage>
</organism>
<sequence>MAGLASEFRSRGWVAAHGPPEITELPSGSDIKRTSNSNTNPSSRGLHSMMNPSTTSRLTAIQKHTTMAAADKSKPPYIPLAGCADDGWSKEDEATATCFCGAVQLAFSTQGPGLVDTFILPVPLAAGHGDAQNVRRLLSGGRAFLTCEMIPWKS</sequence>
<evidence type="ECO:0000313" key="3">
    <source>
        <dbReference type="Proteomes" id="UP001217417"/>
    </source>
</evidence>
<comment type="caution">
    <text evidence="2">The sequence shown here is derived from an EMBL/GenBank/DDBJ whole genome shotgun (WGS) entry which is preliminary data.</text>
</comment>
<name>A0AAD7QQL6_9ASCO</name>
<gene>
    <name evidence="2" type="ORF">POJ06DRAFT_112679</name>
</gene>
<keyword evidence="3" id="KW-1185">Reference proteome</keyword>